<keyword evidence="1" id="KW-1133">Transmembrane helix</keyword>
<feature type="domain" description="EfeO-type cupredoxin-like" evidence="3">
    <location>
        <begin position="241"/>
        <end position="326"/>
    </location>
</feature>
<dbReference type="PANTHER" id="PTHR42208">
    <property type="entry name" value="HEAVY METAL TRANSPORTER-RELATED"/>
    <property type="match status" value="1"/>
</dbReference>
<dbReference type="InterPro" id="IPR039447">
    <property type="entry name" value="UreH-like_TM_dom"/>
</dbReference>
<dbReference type="InterPro" id="IPR028096">
    <property type="entry name" value="EfeO_Cupredoxin"/>
</dbReference>
<comment type="caution">
    <text evidence="4">The sequence shown here is derived from an EMBL/GenBank/DDBJ whole genome shotgun (WGS) entry which is preliminary data.</text>
</comment>
<organism evidence="4 5">
    <name type="scientific">Candidatus Woesebacteria bacterium GW2011_GWA1_37_8</name>
    <dbReference type="NCBI Taxonomy" id="1618546"/>
    <lineage>
        <taxon>Bacteria</taxon>
        <taxon>Candidatus Woeseibacteriota</taxon>
    </lineage>
</organism>
<reference evidence="4 5" key="1">
    <citation type="journal article" date="2015" name="Nature">
        <title>rRNA introns, odd ribosomes, and small enigmatic genomes across a large radiation of phyla.</title>
        <authorList>
            <person name="Brown C.T."/>
            <person name="Hug L.A."/>
            <person name="Thomas B.C."/>
            <person name="Sharon I."/>
            <person name="Castelle C.J."/>
            <person name="Singh A."/>
            <person name="Wilkins M.J."/>
            <person name="Williams K.H."/>
            <person name="Banfield J.F."/>
        </authorList>
    </citation>
    <scope>NUCLEOTIDE SEQUENCE [LARGE SCALE GENOMIC DNA]</scope>
</reference>
<protein>
    <submittedName>
        <fullName evidence="4">Putative membrane protein</fullName>
    </submittedName>
</protein>
<feature type="transmembrane region" description="Helical" evidence="1">
    <location>
        <begin position="191"/>
        <end position="211"/>
    </location>
</feature>
<feature type="transmembrane region" description="Helical" evidence="1">
    <location>
        <begin position="123"/>
        <end position="146"/>
    </location>
</feature>
<gene>
    <name evidence="4" type="ORF">US62_C0018G0017</name>
</gene>
<evidence type="ECO:0000313" key="5">
    <source>
        <dbReference type="Proteomes" id="UP000034603"/>
    </source>
</evidence>
<dbReference type="InterPro" id="IPR008972">
    <property type="entry name" value="Cupredoxin"/>
</dbReference>
<feature type="domain" description="Urease accessory protein UreH-like transmembrane" evidence="2">
    <location>
        <begin position="7"/>
        <end position="200"/>
    </location>
</feature>
<dbReference type="Proteomes" id="UP000034603">
    <property type="component" value="Unassembled WGS sequence"/>
</dbReference>
<evidence type="ECO:0000313" key="4">
    <source>
        <dbReference type="EMBL" id="KKQ45167.1"/>
    </source>
</evidence>
<evidence type="ECO:0000256" key="1">
    <source>
        <dbReference type="SAM" id="Phobius"/>
    </source>
</evidence>
<dbReference type="EMBL" id="LBTR01000018">
    <property type="protein sequence ID" value="KKQ45167.1"/>
    <property type="molecule type" value="Genomic_DNA"/>
</dbReference>
<dbReference type="SUPFAM" id="SSF49503">
    <property type="entry name" value="Cupredoxins"/>
    <property type="match status" value="1"/>
</dbReference>
<feature type="transmembrane region" description="Helical" evidence="1">
    <location>
        <begin position="76"/>
        <end position="94"/>
    </location>
</feature>
<feature type="transmembrane region" description="Helical" evidence="1">
    <location>
        <begin position="158"/>
        <end position="179"/>
    </location>
</feature>
<keyword evidence="1" id="KW-0472">Membrane</keyword>
<name>A0A0G0HSF3_9BACT</name>
<dbReference type="Gene3D" id="2.60.40.420">
    <property type="entry name" value="Cupredoxins - blue copper proteins"/>
    <property type="match status" value="1"/>
</dbReference>
<dbReference type="AlphaFoldDB" id="A0A0G0HSF3"/>
<evidence type="ECO:0000259" key="2">
    <source>
        <dbReference type="Pfam" id="PF13386"/>
    </source>
</evidence>
<accession>A0A0G0HSF3</accession>
<keyword evidence="1" id="KW-0812">Transmembrane</keyword>
<feature type="transmembrane region" description="Helical" evidence="1">
    <location>
        <begin position="6"/>
        <end position="31"/>
    </location>
</feature>
<dbReference type="Pfam" id="PF13473">
    <property type="entry name" value="Cupredoxin_1"/>
    <property type="match status" value="1"/>
</dbReference>
<feature type="transmembrane region" description="Helical" evidence="1">
    <location>
        <begin position="43"/>
        <end position="70"/>
    </location>
</feature>
<dbReference type="Pfam" id="PF13386">
    <property type="entry name" value="DsbD_2"/>
    <property type="match status" value="1"/>
</dbReference>
<dbReference type="PANTHER" id="PTHR42208:SF1">
    <property type="entry name" value="HEAVY METAL TRANSPORTER"/>
    <property type="match status" value="1"/>
</dbReference>
<evidence type="ECO:0000259" key="3">
    <source>
        <dbReference type="Pfam" id="PF13473"/>
    </source>
</evidence>
<sequence length="330" mass="35189">MNQVWLALITGLTTGGISCFAVQGGLLASSLANQEKGNQKKAVAIFVVAKIVAYTILGALLGLIGSSLVISPKTQGLMQIFAGLVMLIAVGKLLNLHPIFQRLTFTAPKFMYRILRNKSKDEGMISSAFLGFLTILIPCGITQSIMVLSVASGSALNGALLMLAFTVGTSPVFFGLGIASSEILKRPALKYVAATAIFILAILSFNTGQILRGSPHTLQNYWYAIVGDKKESGPQALAQTTQGFQEAEIIVSSSGYKSNVKTLKAGVPVKLKLKTDNTFGCARAFTIPSYNISKFLPESGETEVEFTPTKTGRLTYTCSMGMYSGVFEVI</sequence>
<proteinExistence type="predicted"/>